<gene>
    <name evidence="2" type="ORF">P43SY_009178</name>
</gene>
<dbReference type="Pfam" id="PF10338">
    <property type="entry name" value="YBL028C_N"/>
    <property type="match status" value="1"/>
</dbReference>
<comment type="caution">
    <text evidence="2">The sequence shown here is derived from an EMBL/GenBank/DDBJ whole genome shotgun (WGS) entry which is preliminary data.</text>
</comment>
<feature type="domain" description="DUF2423" evidence="1">
    <location>
        <begin position="1"/>
        <end position="44"/>
    </location>
</feature>
<evidence type="ECO:0000313" key="3">
    <source>
        <dbReference type="Proteomes" id="UP001209570"/>
    </source>
</evidence>
<dbReference type="InterPro" id="IPR019434">
    <property type="entry name" value="DUF2423"/>
</dbReference>
<reference evidence="2" key="1">
    <citation type="submission" date="2021-12" db="EMBL/GenBank/DDBJ databases">
        <title>Prjna785345.</title>
        <authorList>
            <person name="Rujirawat T."/>
            <person name="Krajaejun T."/>
        </authorList>
    </citation>
    <scope>NUCLEOTIDE SEQUENCE</scope>
    <source>
        <strain evidence="2">Pi057C3</strain>
    </source>
</reference>
<sequence>MAKSIRSKIKRKFRTELRKRIGVPHQQQQEAKIQDNLRKAIEAQSGGKSVLGLKQLMGTLSAPVAVAETDGMEVDSGSVAQTEAELLNDDDGAALAALKKKEKRMKKKVAGKRKKKFLHFHQLRKKGA</sequence>
<dbReference type="AlphaFoldDB" id="A0AAD5MAE6"/>
<proteinExistence type="predicted"/>
<evidence type="ECO:0000313" key="2">
    <source>
        <dbReference type="EMBL" id="KAJ0407891.1"/>
    </source>
</evidence>
<accession>A0AAD5MAE6</accession>
<dbReference type="EMBL" id="JAKCXM010000016">
    <property type="protein sequence ID" value="KAJ0407891.1"/>
    <property type="molecule type" value="Genomic_DNA"/>
</dbReference>
<organism evidence="2 3">
    <name type="scientific">Pythium insidiosum</name>
    <name type="common">Pythiosis disease agent</name>
    <dbReference type="NCBI Taxonomy" id="114742"/>
    <lineage>
        <taxon>Eukaryota</taxon>
        <taxon>Sar</taxon>
        <taxon>Stramenopiles</taxon>
        <taxon>Oomycota</taxon>
        <taxon>Peronosporomycetes</taxon>
        <taxon>Pythiales</taxon>
        <taxon>Pythiaceae</taxon>
        <taxon>Pythium</taxon>
    </lineage>
</organism>
<protein>
    <recommendedName>
        <fullName evidence="1">DUF2423 domain-containing protein</fullName>
    </recommendedName>
</protein>
<keyword evidence="3" id="KW-1185">Reference proteome</keyword>
<dbReference type="Proteomes" id="UP001209570">
    <property type="component" value="Unassembled WGS sequence"/>
</dbReference>
<evidence type="ECO:0000259" key="1">
    <source>
        <dbReference type="Pfam" id="PF10338"/>
    </source>
</evidence>
<name>A0AAD5MAE6_PYTIN</name>